<dbReference type="OrthoDB" id="9786183at2"/>
<dbReference type="InterPro" id="IPR038770">
    <property type="entry name" value="Na+/solute_symporter_sf"/>
</dbReference>
<feature type="transmembrane region" description="Helical" evidence="8">
    <location>
        <begin position="217"/>
        <end position="237"/>
    </location>
</feature>
<dbReference type="Gene3D" id="1.20.1530.20">
    <property type="match status" value="2"/>
</dbReference>
<keyword evidence="3" id="KW-0813">Transport</keyword>
<dbReference type="GO" id="GO:0005886">
    <property type="term" value="C:plasma membrane"/>
    <property type="evidence" value="ECO:0007669"/>
    <property type="project" value="UniProtKB-SubCell"/>
</dbReference>
<dbReference type="PANTHER" id="PTHR36838:SF1">
    <property type="entry name" value="SLR1864 PROTEIN"/>
    <property type="match status" value="1"/>
</dbReference>
<comment type="subcellular location">
    <subcellularLocation>
        <location evidence="1">Cell membrane</location>
        <topology evidence="1">Multi-pass membrane protein</topology>
    </subcellularLocation>
</comment>
<feature type="transmembrane region" description="Helical" evidence="8">
    <location>
        <begin position="90"/>
        <end position="109"/>
    </location>
</feature>
<dbReference type="KEGG" id="slt:Slit_2209"/>
<proteinExistence type="inferred from homology"/>
<evidence type="ECO:0000256" key="7">
    <source>
        <dbReference type="ARBA" id="ARBA00023136"/>
    </source>
</evidence>
<dbReference type="HOGENOM" id="CLU_056175_5_0_4"/>
<dbReference type="EMBL" id="CP001965">
    <property type="protein sequence ID" value="ADE12437.1"/>
    <property type="molecule type" value="Genomic_DNA"/>
</dbReference>
<dbReference type="PANTHER" id="PTHR36838">
    <property type="entry name" value="AUXIN EFFLUX CARRIER FAMILY PROTEIN"/>
    <property type="match status" value="1"/>
</dbReference>
<evidence type="ECO:0000256" key="5">
    <source>
        <dbReference type="ARBA" id="ARBA00022692"/>
    </source>
</evidence>
<sequence length="301" mass="32813">MNNLILLVLCFIAGMLLRRFERMPENAPATLNNFIIHVSLPALTLLYIHELHVSTDMFLIVAMPWLLFGLSAGFFWLMGRWLNLPRATTGALMLLGGLGNTSFVGVPMVEAFYGHAGIPTAIIVDQLGSFFALSVLGITVAGIYSSGRPTAAEIVKRIVLFPPFIALVIALLLIPVEYAGWATVILKRLSDTLAPLALLSVGLQLRLGHVAEHKRNLALGLVFKLVLAPLVIYLLYVQVLGAHGQAMQVTLFEAAMPPMIAAAIVANEHDLDPPLVNVMVAVGIIISFFTLGAWWWLWKSV</sequence>
<evidence type="ECO:0000256" key="4">
    <source>
        <dbReference type="ARBA" id="ARBA00022475"/>
    </source>
</evidence>
<evidence type="ECO:0000256" key="8">
    <source>
        <dbReference type="SAM" id="Phobius"/>
    </source>
</evidence>
<feature type="transmembrane region" description="Helical" evidence="8">
    <location>
        <begin position="57"/>
        <end position="78"/>
    </location>
</feature>
<keyword evidence="7 8" id="KW-0472">Membrane</keyword>
<feature type="transmembrane region" description="Helical" evidence="8">
    <location>
        <begin position="164"/>
        <end position="186"/>
    </location>
</feature>
<evidence type="ECO:0000256" key="6">
    <source>
        <dbReference type="ARBA" id="ARBA00022989"/>
    </source>
</evidence>
<dbReference type="AlphaFoldDB" id="D5CUQ0"/>
<accession>D5CUQ0</accession>
<dbReference type="Pfam" id="PF03547">
    <property type="entry name" value="Mem_trans"/>
    <property type="match status" value="1"/>
</dbReference>
<dbReference type="eggNOG" id="COG0679">
    <property type="taxonomic scope" value="Bacteria"/>
</dbReference>
<evidence type="ECO:0000256" key="3">
    <source>
        <dbReference type="ARBA" id="ARBA00022448"/>
    </source>
</evidence>
<comment type="similarity">
    <text evidence="2">Belongs to the auxin efflux carrier (TC 2.A.69) family.</text>
</comment>
<keyword evidence="5 8" id="KW-0812">Transmembrane</keyword>
<evidence type="ECO:0000256" key="2">
    <source>
        <dbReference type="ARBA" id="ARBA00010145"/>
    </source>
</evidence>
<organism evidence="9 10">
    <name type="scientific">Sideroxydans lithotrophicus (strain ES-1)</name>
    <dbReference type="NCBI Taxonomy" id="580332"/>
    <lineage>
        <taxon>Bacteria</taxon>
        <taxon>Pseudomonadati</taxon>
        <taxon>Pseudomonadota</taxon>
        <taxon>Betaproteobacteria</taxon>
        <taxon>Nitrosomonadales</taxon>
        <taxon>Gallionellaceae</taxon>
        <taxon>Sideroxydans</taxon>
    </lineage>
</organism>
<evidence type="ECO:0000313" key="10">
    <source>
        <dbReference type="Proteomes" id="UP000001625"/>
    </source>
</evidence>
<protein>
    <submittedName>
        <fullName evidence="9">Auxin Efflux Carrier</fullName>
    </submittedName>
</protein>
<keyword evidence="10" id="KW-1185">Reference proteome</keyword>
<reference evidence="9 10" key="1">
    <citation type="submission" date="2010-03" db="EMBL/GenBank/DDBJ databases">
        <title>Complete sequence of Sideroxydans lithotrophicus ES-1.</title>
        <authorList>
            <consortium name="US DOE Joint Genome Institute"/>
            <person name="Lucas S."/>
            <person name="Copeland A."/>
            <person name="Lapidus A."/>
            <person name="Cheng J.-F."/>
            <person name="Bruce D."/>
            <person name="Goodwin L."/>
            <person name="Pitluck S."/>
            <person name="Munk A.C."/>
            <person name="Detter J.C."/>
            <person name="Han C."/>
            <person name="Tapia R."/>
            <person name="Larimer F."/>
            <person name="Land M."/>
            <person name="Hauser L."/>
            <person name="Kyrpides N."/>
            <person name="Ivanova N."/>
            <person name="Emerson D."/>
            <person name="Woyke T."/>
        </authorList>
    </citation>
    <scope>NUCLEOTIDE SEQUENCE [LARGE SCALE GENOMIC DNA]</scope>
    <source>
        <strain evidence="9 10">ES-1</strain>
    </source>
</reference>
<keyword evidence="6 8" id="KW-1133">Transmembrane helix</keyword>
<name>D5CUQ0_SIDLE</name>
<dbReference type="STRING" id="580332.Slit_2209"/>
<dbReference type="InterPro" id="IPR004776">
    <property type="entry name" value="Mem_transp_PIN-like"/>
</dbReference>
<feature type="transmembrane region" description="Helical" evidence="8">
    <location>
        <begin position="278"/>
        <end position="298"/>
    </location>
</feature>
<feature type="transmembrane region" description="Helical" evidence="8">
    <location>
        <begin position="121"/>
        <end position="144"/>
    </location>
</feature>
<feature type="transmembrane region" description="Helical" evidence="8">
    <location>
        <begin position="249"/>
        <end position="266"/>
    </location>
</feature>
<dbReference type="Proteomes" id="UP000001625">
    <property type="component" value="Chromosome"/>
</dbReference>
<keyword evidence="4" id="KW-1003">Cell membrane</keyword>
<dbReference type="GO" id="GO:0055085">
    <property type="term" value="P:transmembrane transport"/>
    <property type="evidence" value="ECO:0007669"/>
    <property type="project" value="InterPro"/>
</dbReference>
<gene>
    <name evidence="9" type="ordered locus">Slit_2209</name>
</gene>
<dbReference type="RefSeq" id="WP_013030335.1">
    <property type="nucleotide sequence ID" value="NC_013959.1"/>
</dbReference>
<evidence type="ECO:0000313" key="9">
    <source>
        <dbReference type="EMBL" id="ADE12437.1"/>
    </source>
</evidence>
<evidence type="ECO:0000256" key="1">
    <source>
        <dbReference type="ARBA" id="ARBA00004651"/>
    </source>
</evidence>
<feature type="transmembrane region" description="Helical" evidence="8">
    <location>
        <begin position="29"/>
        <end position="48"/>
    </location>
</feature>